<feature type="region of interest" description="Disordered" evidence="1">
    <location>
        <begin position="1"/>
        <end position="30"/>
    </location>
</feature>
<accession>A0A1I2NFB5</accession>
<dbReference type="Pfam" id="PF02120">
    <property type="entry name" value="Flg_hook"/>
    <property type="match status" value="1"/>
</dbReference>
<gene>
    <name evidence="3" type="ORF">SAMN02982927_00422</name>
</gene>
<feature type="compositionally biased region" description="Polar residues" evidence="1">
    <location>
        <begin position="248"/>
        <end position="258"/>
    </location>
</feature>
<dbReference type="AlphaFoldDB" id="A0A1I2NFB5"/>
<feature type="compositionally biased region" description="Polar residues" evidence="1">
    <location>
        <begin position="266"/>
        <end position="280"/>
    </location>
</feature>
<keyword evidence="4" id="KW-1185">Reference proteome</keyword>
<organism evidence="3 4">
    <name type="scientific">Sporolactobacillus nakayamae</name>
    <dbReference type="NCBI Taxonomy" id="269670"/>
    <lineage>
        <taxon>Bacteria</taxon>
        <taxon>Bacillati</taxon>
        <taxon>Bacillota</taxon>
        <taxon>Bacilli</taxon>
        <taxon>Bacillales</taxon>
        <taxon>Sporolactobacillaceae</taxon>
        <taxon>Sporolactobacillus</taxon>
    </lineage>
</organism>
<feature type="region of interest" description="Disordered" evidence="1">
    <location>
        <begin position="458"/>
        <end position="512"/>
    </location>
</feature>
<feature type="compositionally biased region" description="Basic and acidic residues" evidence="1">
    <location>
        <begin position="480"/>
        <end position="503"/>
    </location>
</feature>
<evidence type="ECO:0000313" key="3">
    <source>
        <dbReference type="EMBL" id="SFG01750.1"/>
    </source>
</evidence>
<evidence type="ECO:0000259" key="2">
    <source>
        <dbReference type="Pfam" id="PF02120"/>
    </source>
</evidence>
<dbReference type="CDD" id="cd17470">
    <property type="entry name" value="T3SS_Flik_C"/>
    <property type="match status" value="1"/>
</dbReference>
<dbReference type="Gene3D" id="3.30.750.140">
    <property type="match status" value="1"/>
</dbReference>
<dbReference type="InterPro" id="IPR021136">
    <property type="entry name" value="Flagellar_hook_control-like_C"/>
</dbReference>
<dbReference type="InterPro" id="IPR038610">
    <property type="entry name" value="FliK-like_C_sf"/>
</dbReference>
<dbReference type="RefSeq" id="WP_093669555.1">
    <property type="nucleotide sequence ID" value="NZ_FOOY01000003.1"/>
</dbReference>
<feature type="compositionally biased region" description="Polar residues" evidence="1">
    <location>
        <begin position="1"/>
        <end position="17"/>
    </location>
</feature>
<proteinExistence type="predicted"/>
<dbReference type="STRING" id="269670.SAMN02982927_00422"/>
<name>A0A1I2NFB5_9BACL</name>
<evidence type="ECO:0000256" key="1">
    <source>
        <dbReference type="SAM" id="MobiDB-lite"/>
    </source>
</evidence>
<feature type="region of interest" description="Disordered" evidence="1">
    <location>
        <begin position="222"/>
        <end position="335"/>
    </location>
</feature>
<feature type="compositionally biased region" description="Polar residues" evidence="1">
    <location>
        <begin position="458"/>
        <end position="476"/>
    </location>
</feature>
<feature type="domain" description="Flagellar hook-length control protein-like C-terminal" evidence="2">
    <location>
        <begin position="379"/>
        <end position="453"/>
    </location>
</feature>
<feature type="compositionally biased region" description="Basic and acidic residues" evidence="1">
    <location>
        <begin position="301"/>
        <end position="334"/>
    </location>
</feature>
<protein>
    <submittedName>
        <fullName evidence="3">Hook-length control protein FliK</fullName>
    </submittedName>
</protein>
<evidence type="ECO:0000313" key="4">
    <source>
        <dbReference type="Proteomes" id="UP000198752"/>
    </source>
</evidence>
<dbReference type="OrthoDB" id="2990946at2"/>
<sequence>MSTNVSTIKSNNAEQVLSGNNSKKKKKGAKPEDSFLSVIHLIQHSGNNPITLNVENGQNKRLVTDHSLTASPVHQTNMESREAITAQKMESLVKKAQSLAAQSGKTKVNGVFETKAIDPLKPIGDLMITNKTNISEKGITDHFVHQLHEPLRADSQQKNQSIHMSKQRRVGQTFSNNVNQSLGESLLQHTDDHTHKLNAVQGRQLVVSSQVVEDPINVTEQQSELLTRVGGKQNSDKGRLPDYLNDVQPLTSRSSLGNQKGLGEPLSSQANGFEQALSRSSETRLIRQGNQASPKATPGRLTDHAADSEETSFKKMISSEERNSTNQTRPDHHRAVSGQMNKLELWATFQSEKNPGKQASLHEQVADHLNEWLGKSSFKLDKNGVQSYTVTLYPEHLGKLVISVSRGEQGLTAQLTAETQKAKDLLEGNLGQLKHDCAGRGIPLTQIDVNRQLHQASVDNSQYQGQDQSAFQQNTDQQEENQKQHRENHHSSAPDQDQQEHSFSEWMTGGVI</sequence>
<dbReference type="EMBL" id="FOOY01000003">
    <property type="protein sequence ID" value="SFG01750.1"/>
    <property type="molecule type" value="Genomic_DNA"/>
</dbReference>
<dbReference type="Proteomes" id="UP000198752">
    <property type="component" value="Unassembled WGS sequence"/>
</dbReference>
<reference evidence="4" key="1">
    <citation type="submission" date="2016-10" db="EMBL/GenBank/DDBJ databases">
        <authorList>
            <person name="Varghese N."/>
            <person name="Submissions S."/>
        </authorList>
    </citation>
    <scope>NUCLEOTIDE SEQUENCE [LARGE SCALE GENOMIC DNA]</scope>
    <source>
        <strain evidence="4">ATCC 700379</strain>
    </source>
</reference>